<evidence type="ECO:0000256" key="3">
    <source>
        <dbReference type="ARBA" id="ARBA00021315"/>
    </source>
</evidence>
<keyword evidence="7" id="KW-0234">DNA repair</keyword>
<dbReference type="PANTHER" id="PTHR11059:SF0">
    <property type="entry name" value="DNA REPAIR PROTEIN RECN"/>
    <property type="match status" value="1"/>
</dbReference>
<sequence>MLAQLHIENYALVERAVVEFGPGLNVLTGETGAGKSMIIGALGLVLGQRAHADMLRDDDKPTLVEALFDITASPHLSELLHPLGITVDDPTLLLKRVLTKSGSRCYINTQLATVAILQQAGQYLVNILGQHQQQTLLQREQQLALLDSFGKLTEDSAALQEAYQRYHALEQEYRRVRQEEQQRQQRLDLVQFQLQEIEQAQLQPGEEERLTQERHVLLNAERLYALAQDAYTALYRDESSALAMLATALEKLGQLTALDPSQQPLQTDAQQSYYLIEEAARSLQAYGDRMEVDPARLQTIDDRLAEIARLQRKYGPTIPAVLQYREKLRREQQSWERHGERFSALSTELGRLGQAVKSLAITLSDKRRQAAERLQQAVQQELQDLNMANTVFQVAHTLRYHPQGELRVGSERVTLTAAGMDEVEYLFSPNPGQAPRPMARIASGGELSRVMLAMKSILAREDHIPTLIFDEVDAGIGGKTAKIVGEKLRHIA</sequence>
<proteinExistence type="inferred from homology"/>
<dbReference type="Proteomes" id="UP000712673">
    <property type="component" value="Unassembled WGS sequence"/>
</dbReference>
<dbReference type="SUPFAM" id="SSF52540">
    <property type="entry name" value="P-loop containing nucleoside triphosphate hydrolases"/>
    <property type="match status" value="2"/>
</dbReference>
<evidence type="ECO:0000313" key="11">
    <source>
        <dbReference type="EMBL" id="MBM3224638.1"/>
    </source>
</evidence>
<dbReference type="GO" id="GO:0016887">
    <property type="term" value="F:ATP hydrolysis activity"/>
    <property type="evidence" value="ECO:0007669"/>
    <property type="project" value="InterPro"/>
</dbReference>
<dbReference type="GO" id="GO:0006302">
    <property type="term" value="P:double-strand break repair"/>
    <property type="evidence" value="ECO:0007669"/>
    <property type="project" value="InterPro"/>
</dbReference>
<dbReference type="GO" id="GO:0005524">
    <property type="term" value="F:ATP binding"/>
    <property type="evidence" value="ECO:0007669"/>
    <property type="project" value="UniProtKB-KW"/>
</dbReference>
<evidence type="ECO:0000256" key="5">
    <source>
        <dbReference type="ARBA" id="ARBA00022763"/>
    </source>
</evidence>
<dbReference type="CDD" id="cd03241">
    <property type="entry name" value="ABC_RecN"/>
    <property type="match status" value="1"/>
</dbReference>
<organism evidence="11 12">
    <name type="scientific">Tectimicrobiota bacterium</name>
    <dbReference type="NCBI Taxonomy" id="2528274"/>
    <lineage>
        <taxon>Bacteria</taxon>
        <taxon>Pseudomonadati</taxon>
        <taxon>Nitrospinota/Tectimicrobiota group</taxon>
        <taxon>Candidatus Tectimicrobiota</taxon>
    </lineage>
</organism>
<dbReference type="PANTHER" id="PTHR11059">
    <property type="entry name" value="DNA REPAIR PROTEIN RECN"/>
    <property type="match status" value="1"/>
</dbReference>
<dbReference type="Pfam" id="PF13476">
    <property type="entry name" value="AAA_23"/>
    <property type="match status" value="1"/>
</dbReference>
<dbReference type="InterPro" id="IPR004604">
    <property type="entry name" value="DNA_recomb/repair_RecN"/>
</dbReference>
<evidence type="ECO:0000313" key="12">
    <source>
        <dbReference type="Proteomes" id="UP000712673"/>
    </source>
</evidence>
<evidence type="ECO:0000259" key="10">
    <source>
        <dbReference type="Pfam" id="PF13476"/>
    </source>
</evidence>
<keyword evidence="5" id="KW-0227">DNA damage</keyword>
<feature type="non-terminal residue" evidence="11">
    <location>
        <position position="492"/>
    </location>
</feature>
<evidence type="ECO:0000256" key="8">
    <source>
        <dbReference type="ARBA" id="ARBA00033408"/>
    </source>
</evidence>
<dbReference type="AlphaFoldDB" id="A0A938B4D3"/>
<comment type="similarity">
    <text evidence="2">Belongs to the RecN family.</text>
</comment>
<evidence type="ECO:0000256" key="2">
    <source>
        <dbReference type="ARBA" id="ARBA00009441"/>
    </source>
</evidence>
<comment type="caution">
    <text evidence="11">The sequence shown here is derived from an EMBL/GenBank/DDBJ whole genome shotgun (WGS) entry which is preliminary data.</text>
</comment>
<evidence type="ECO:0000256" key="6">
    <source>
        <dbReference type="ARBA" id="ARBA00022840"/>
    </source>
</evidence>
<evidence type="ECO:0000256" key="9">
    <source>
        <dbReference type="SAM" id="Coils"/>
    </source>
</evidence>
<dbReference type="InterPro" id="IPR027417">
    <property type="entry name" value="P-loop_NTPase"/>
</dbReference>
<dbReference type="Gene3D" id="3.40.50.300">
    <property type="entry name" value="P-loop containing nucleotide triphosphate hydrolases"/>
    <property type="match status" value="2"/>
</dbReference>
<feature type="coiled-coil region" evidence="9">
    <location>
        <begin position="152"/>
        <end position="186"/>
    </location>
</feature>
<dbReference type="EMBL" id="VGLS01000370">
    <property type="protein sequence ID" value="MBM3224638.1"/>
    <property type="molecule type" value="Genomic_DNA"/>
</dbReference>
<dbReference type="NCBIfam" id="TIGR00634">
    <property type="entry name" value="recN"/>
    <property type="match status" value="1"/>
</dbReference>
<dbReference type="GO" id="GO:0009432">
    <property type="term" value="P:SOS response"/>
    <property type="evidence" value="ECO:0007669"/>
    <property type="project" value="TreeGrafter"/>
</dbReference>
<comment type="function">
    <text evidence="1">May be involved in recombinational repair of damaged DNA.</text>
</comment>
<dbReference type="GO" id="GO:0043590">
    <property type="term" value="C:bacterial nucleoid"/>
    <property type="evidence" value="ECO:0007669"/>
    <property type="project" value="TreeGrafter"/>
</dbReference>
<evidence type="ECO:0000256" key="1">
    <source>
        <dbReference type="ARBA" id="ARBA00003618"/>
    </source>
</evidence>
<dbReference type="PIRSF" id="PIRSF003128">
    <property type="entry name" value="RecN"/>
    <property type="match status" value="1"/>
</dbReference>
<dbReference type="InterPro" id="IPR038729">
    <property type="entry name" value="Rad50/SbcC_AAA"/>
</dbReference>
<protein>
    <recommendedName>
        <fullName evidence="3">DNA repair protein RecN</fullName>
    </recommendedName>
    <alternativeName>
        <fullName evidence="8">Recombination protein N</fullName>
    </alternativeName>
</protein>
<gene>
    <name evidence="11" type="primary">recN</name>
    <name evidence="11" type="ORF">FJZ47_12655</name>
</gene>
<accession>A0A938B4D3</accession>
<reference evidence="11" key="1">
    <citation type="submission" date="2019-03" db="EMBL/GenBank/DDBJ databases">
        <title>Lake Tanganyika Metagenome-Assembled Genomes (MAGs).</title>
        <authorList>
            <person name="Tran P."/>
        </authorList>
    </citation>
    <scope>NUCLEOTIDE SEQUENCE</scope>
    <source>
        <strain evidence="11">K_DeepCast_65m_m2_066</strain>
    </source>
</reference>
<name>A0A938B4D3_UNCTE</name>
<dbReference type="GO" id="GO:0006310">
    <property type="term" value="P:DNA recombination"/>
    <property type="evidence" value="ECO:0007669"/>
    <property type="project" value="InterPro"/>
</dbReference>
<keyword evidence="9" id="KW-0175">Coiled coil</keyword>
<evidence type="ECO:0000256" key="7">
    <source>
        <dbReference type="ARBA" id="ARBA00023204"/>
    </source>
</evidence>
<keyword evidence="4" id="KW-0547">Nucleotide-binding</keyword>
<evidence type="ECO:0000256" key="4">
    <source>
        <dbReference type="ARBA" id="ARBA00022741"/>
    </source>
</evidence>
<dbReference type="FunFam" id="3.40.50.300:FF:000319">
    <property type="entry name" value="DNA repair protein RecN"/>
    <property type="match status" value="1"/>
</dbReference>
<feature type="domain" description="Rad50/SbcC-type AAA" evidence="10">
    <location>
        <begin position="4"/>
        <end position="199"/>
    </location>
</feature>
<keyword evidence="6" id="KW-0067">ATP-binding</keyword>